<dbReference type="GO" id="GO:0006508">
    <property type="term" value="P:proteolysis"/>
    <property type="evidence" value="ECO:0007669"/>
    <property type="project" value="UniProtKB-KW"/>
</dbReference>
<dbReference type="InterPro" id="IPR038765">
    <property type="entry name" value="Papain-like_cys_pep_sf"/>
</dbReference>
<dbReference type="SMART" id="SM00165">
    <property type="entry name" value="UBA"/>
    <property type="match status" value="2"/>
</dbReference>
<dbReference type="GO" id="GO:0008270">
    <property type="term" value="F:zinc ion binding"/>
    <property type="evidence" value="ECO:0007669"/>
    <property type="project" value="UniProtKB-KW"/>
</dbReference>
<dbReference type="EMBL" id="KB206756">
    <property type="protein sequence ID" value="ELP88113.1"/>
    <property type="molecule type" value="Genomic_DNA"/>
</dbReference>
<name>A0A0A1U820_ENTIV</name>
<feature type="domain" description="UBA" evidence="12">
    <location>
        <begin position="591"/>
        <end position="631"/>
    </location>
</feature>
<keyword evidence="6 11" id="KW-0863">Zinc-finger</keyword>
<dbReference type="GO" id="GO:0004843">
    <property type="term" value="F:cysteine-type deubiquitinase activity"/>
    <property type="evidence" value="ECO:0007669"/>
    <property type="project" value="UniProtKB-EC"/>
</dbReference>
<keyword evidence="5" id="KW-0479">Metal-binding</keyword>
<keyword evidence="10" id="KW-0862">Zinc</keyword>
<dbReference type="PROSITE" id="PS50271">
    <property type="entry name" value="ZF_UBP"/>
    <property type="match status" value="1"/>
</dbReference>
<dbReference type="SUPFAM" id="SSF46934">
    <property type="entry name" value="UBA-like"/>
    <property type="match status" value="1"/>
</dbReference>
<proteinExistence type="inferred from homology"/>
<keyword evidence="16" id="KW-1185">Reference proteome</keyword>
<dbReference type="KEGG" id="eiv:EIN_222760"/>
<evidence type="ECO:0000259" key="12">
    <source>
        <dbReference type="PROSITE" id="PS50030"/>
    </source>
</evidence>
<dbReference type="Gene3D" id="1.10.8.10">
    <property type="entry name" value="DNA helicase RuvA subunit, C-terminal domain"/>
    <property type="match status" value="2"/>
</dbReference>
<dbReference type="PANTHER" id="PTHR24006:SF687">
    <property type="entry name" value="UBIQUITIN CARBOXYL-TERMINAL HYDROLASE 10"/>
    <property type="match status" value="1"/>
</dbReference>
<dbReference type="PROSITE" id="PS50030">
    <property type="entry name" value="UBA"/>
    <property type="match status" value="2"/>
</dbReference>
<evidence type="ECO:0000313" key="16">
    <source>
        <dbReference type="Proteomes" id="UP000014680"/>
    </source>
</evidence>
<dbReference type="InterPro" id="IPR001607">
    <property type="entry name" value="Znf_UBP"/>
</dbReference>
<dbReference type="SMART" id="SM00290">
    <property type="entry name" value="ZnF_UBP"/>
    <property type="match status" value="1"/>
</dbReference>
<dbReference type="Pfam" id="PF00443">
    <property type="entry name" value="UCH"/>
    <property type="match status" value="1"/>
</dbReference>
<dbReference type="SUPFAM" id="SSF54001">
    <property type="entry name" value="Cysteine proteinases"/>
    <property type="match status" value="1"/>
</dbReference>
<dbReference type="Proteomes" id="UP000014680">
    <property type="component" value="Unassembled WGS sequence"/>
</dbReference>
<sequence>MQFVVPKERPEVYKTECMYCAKSIETKLLDTLYVCLREGHCFCDECVFKHKQVSGDDLYLVIHQIPNTEPEDPIWGRTTQPDLEFWLVQTSNFEKKIEIEGLEENLKEYVKYFISCTAKEKKVEIASTRTKTYAKELTQKPRAIPIDLKNLKCEFEGCDVTDNLWLNLCDGSVLCGREQALVKGHSHALKHYDESKMPLVVKLGTIDSDGNADIYDYENDTDVTDPLLGKHLAFYGIDMSKLVKTQLSLDEIAKEAMLKMERETIEEAGVEHIPCEGPYMTGIRNNGNTCYAAAATQLLFAIPEVVDYLVSHYDTFLKENWRNVDKSCTFQLMRLAKGFVDGKCSQKFAEKGDGQIGLSITGLKRAVGFQQKMYLTNEQQDAEEFLGYLLGIVESEGLRIIDDNTKIMMCNEIKAVKSTYQKEAERTLGIMLDVPFKVLMERKHIDLNIEDMIKNYAAPSPIDNYRVDGQIVNAIRRCRVQKFPKYILIKLQRDIPISFEDMRKVDADVHGMEMLDLGILKSTGEKPQEDTKVVVNKESLGMLVSMGFDQKSSEICLKVSNNNIEVAIGILTSGEKIPEDPDTVVQHNEDNQYEELVKELVEMGFSASVSIKALQITHGNIEEAIIMAANGEVPEGEEEKPQKMEEVEVDPRSGKYECIAFVSHIGANANCGHYVCHSKQLDKWIMFNDNKVCFSQKPPFTRGFVYLYRTLD</sequence>
<dbReference type="Pfam" id="PF02148">
    <property type="entry name" value="zf-UBP"/>
    <property type="match status" value="1"/>
</dbReference>
<evidence type="ECO:0000256" key="11">
    <source>
        <dbReference type="PROSITE-ProRule" id="PRU00502"/>
    </source>
</evidence>
<dbReference type="CDD" id="cd14270">
    <property type="entry name" value="UBA"/>
    <property type="match status" value="1"/>
</dbReference>
<feature type="domain" description="UBP-type" evidence="14">
    <location>
        <begin position="125"/>
        <end position="239"/>
    </location>
</feature>
<dbReference type="InterPro" id="IPR041432">
    <property type="entry name" value="UBP13_Znf-UBP_var"/>
</dbReference>
<evidence type="ECO:0000256" key="3">
    <source>
        <dbReference type="ARBA" id="ARBA00012759"/>
    </source>
</evidence>
<dbReference type="Gene3D" id="3.90.70.10">
    <property type="entry name" value="Cysteine proteinases"/>
    <property type="match status" value="1"/>
</dbReference>
<dbReference type="GeneID" id="14887249"/>
<gene>
    <name evidence="15" type="ORF">EIN_222760</name>
</gene>
<evidence type="ECO:0000256" key="10">
    <source>
        <dbReference type="ARBA" id="ARBA00022833"/>
    </source>
</evidence>
<keyword evidence="8 15" id="KW-0378">Hydrolase</keyword>
<evidence type="ECO:0000256" key="1">
    <source>
        <dbReference type="ARBA" id="ARBA00000707"/>
    </source>
</evidence>
<dbReference type="EC" id="3.4.19.12" evidence="3"/>
<evidence type="ECO:0000313" key="15">
    <source>
        <dbReference type="EMBL" id="ELP88113.1"/>
    </source>
</evidence>
<evidence type="ECO:0000259" key="14">
    <source>
        <dbReference type="PROSITE" id="PS50271"/>
    </source>
</evidence>
<feature type="domain" description="UBA" evidence="12">
    <location>
        <begin position="528"/>
        <end position="574"/>
    </location>
</feature>
<dbReference type="SUPFAM" id="SSF57850">
    <property type="entry name" value="RING/U-box"/>
    <property type="match status" value="1"/>
</dbReference>
<dbReference type="Pfam" id="PF00627">
    <property type="entry name" value="UBA"/>
    <property type="match status" value="1"/>
</dbReference>
<dbReference type="InterPro" id="IPR009060">
    <property type="entry name" value="UBA-like_sf"/>
</dbReference>
<evidence type="ECO:0000256" key="9">
    <source>
        <dbReference type="ARBA" id="ARBA00022807"/>
    </source>
</evidence>
<dbReference type="PROSITE" id="PS50235">
    <property type="entry name" value="USP_3"/>
    <property type="match status" value="1"/>
</dbReference>
<dbReference type="PANTHER" id="PTHR24006">
    <property type="entry name" value="UBIQUITIN CARBOXYL-TERMINAL HYDROLASE"/>
    <property type="match status" value="1"/>
</dbReference>
<dbReference type="Gene3D" id="3.30.40.10">
    <property type="entry name" value="Zinc/RING finger domain, C3HC4 (zinc finger)"/>
    <property type="match status" value="2"/>
</dbReference>
<dbReference type="VEuPathDB" id="AmoebaDB:EIN_222760"/>
<protein>
    <recommendedName>
        <fullName evidence="3">ubiquitinyl hydrolase 1</fullName>
        <ecNumber evidence="3">3.4.19.12</ecNumber>
    </recommendedName>
</protein>
<dbReference type="RefSeq" id="XP_004254884.1">
    <property type="nucleotide sequence ID" value="XM_004254836.1"/>
</dbReference>
<dbReference type="OMA" id="ASTECAY"/>
<comment type="similarity">
    <text evidence="2">Belongs to the peptidase C19 family.</text>
</comment>
<dbReference type="OrthoDB" id="361536at2759"/>
<organism evidence="15 16">
    <name type="scientific">Entamoeba invadens IP1</name>
    <dbReference type="NCBI Taxonomy" id="370355"/>
    <lineage>
        <taxon>Eukaryota</taxon>
        <taxon>Amoebozoa</taxon>
        <taxon>Evosea</taxon>
        <taxon>Archamoebae</taxon>
        <taxon>Mastigamoebida</taxon>
        <taxon>Entamoebidae</taxon>
        <taxon>Entamoeba</taxon>
    </lineage>
</organism>
<dbReference type="GO" id="GO:0005634">
    <property type="term" value="C:nucleus"/>
    <property type="evidence" value="ECO:0007669"/>
    <property type="project" value="TreeGrafter"/>
</dbReference>
<dbReference type="InterPro" id="IPR050164">
    <property type="entry name" value="Peptidase_C19"/>
</dbReference>
<keyword evidence="9" id="KW-0788">Thiol protease</keyword>
<dbReference type="Pfam" id="PF17807">
    <property type="entry name" value="zf-UBP_var"/>
    <property type="match status" value="1"/>
</dbReference>
<keyword evidence="7" id="KW-0833">Ubl conjugation pathway</keyword>
<dbReference type="InterPro" id="IPR013083">
    <property type="entry name" value="Znf_RING/FYVE/PHD"/>
</dbReference>
<dbReference type="GO" id="GO:0016579">
    <property type="term" value="P:protein deubiquitination"/>
    <property type="evidence" value="ECO:0007669"/>
    <property type="project" value="InterPro"/>
</dbReference>
<evidence type="ECO:0000256" key="4">
    <source>
        <dbReference type="ARBA" id="ARBA00022670"/>
    </source>
</evidence>
<dbReference type="AlphaFoldDB" id="A0A0A1U820"/>
<evidence type="ECO:0000259" key="13">
    <source>
        <dbReference type="PROSITE" id="PS50235"/>
    </source>
</evidence>
<dbReference type="InterPro" id="IPR001394">
    <property type="entry name" value="Peptidase_C19_UCH"/>
</dbReference>
<accession>A0A0A1U820</accession>
<evidence type="ECO:0000256" key="7">
    <source>
        <dbReference type="ARBA" id="ARBA00022786"/>
    </source>
</evidence>
<dbReference type="InterPro" id="IPR028889">
    <property type="entry name" value="USP"/>
</dbReference>
<evidence type="ECO:0000256" key="2">
    <source>
        <dbReference type="ARBA" id="ARBA00009085"/>
    </source>
</evidence>
<evidence type="ECO:0000256" key="6">
    <source>
        <dbReference type="ARBA" id="ARBA00022771"/>
    </source>
</evidence>
<dbReference type="GO" id="GO:0005829">
    <property type="term" value="C:cytosol"/>
    <property type="evidence" value="ECO:0007669"/>
    <property type="project" value="TreeGrafter"/>
</dbReference>
<reference evidence="15 16" key="1">
    <citation type="submission" date="2012-10" db="EMBL/GenBank/DDBJ databases">
        <authorList>
            <person name="Zafar N."/>
            <person name="Inman J."/>
            <person name="Hall N."/>
            <person name="Lorenzi H."/>
            <person name="Caler E."/>
        </authorList>
    </citation>
    <scope>NUCLEOTIDE SEQUENCE [LARGE SCALE GENOMIC DNA]</scope>
    <source>
        <strain evidence="15 16">IP1</strain>
    </source>
</reference>
<dbReference type="InterPro" id="IPR015940">
    <property type="entry name" value="UBA"/>
</dbReference>
<evidence type="ECO:0000256" key="5">
    <source>
        <dbReference type="ARBA" id="ARBA00022723"/>
    </source>
</evidence>
<evidence type="ECO:0000256" key="8">
    <source>
        <dbReference type="ARBA" id="ARBA00022801"/>
    </source>
</evidence>
<keyword evidence="4" id="KW-0645">Protease</keyword>
<feature type="domain" description="USP" evidence="13">
    <location>
        <begin position="281"/>
        <end position="711"/>
    </location>
</feature>
<comment type="catalytic activity">
    <reaction evidence="1">
        <text>Thiol-dependent hydrolysis of ester, thioester, amide, peptide and isopeptide bonds formed by the C-terminal Gly of ubiquitin (a 76-residue protein attached to proteins as an intracellular targeting signal).</text>
        <dbReference type="EC" id="3.4.19.12"/>
    </reaction>
</comment>
<dbReference type="FunFam" id="3.30.40.10:FF:000396">
    <property type="entry name" value="Ubiquitin carboxyl-terminal hydrolase"/>
    <property type="match status" value="1"/>
</dbReference>